<organism evidence="13 14">
    <name type="scientific">Ceratodon purpureus</name>
    <name type="common">Fire moss</name>
    <name type="synonym">Dicranum purpureum</name>
    <dbReference type="NCBI Taxonomy" id="3225"/>
    <lineage>
        <taxon>Eukaryota</taxon>
        <taxon>Viridiplantae</taxon>
        <taxon>Streptophyta</taxon>
        <taxon>Embryophyta</taxon>
        <taxon>Bryophyta</taxon>
        <taxon>Bryophytina</taxon>
        <taxon>Bryopsida</taxon>
        <taxon>Dicranidae</taxon>
        <taxon>Pseudoditrichales</taxon>
        <taxon>Ditrichaceae</taxon>
        <taxon>Ceratodon</taxon>
    </lineage>
</organism>
<dbReference type="InterPro" id="IPR001680">
    <property type="entry name" value="WD40_rpt"/>
</dbReference>
<evidence type="ECO:0000256" key="2">
    <source>
        <dbReference type="ARBA" id="ARBA00022448"/>
    </source>
</evidence>
<dbReference type="GO" id="GO:0005085">
    <property type="term" value="F:guanyl-nucleotide exchange factor activity"/>
    <property type="evidence" value="ECO:0007669"/>
    <property type="project" value="InterPro"/>
</dbReference>
<dbReference type="Gene3D" id="2.130.10.10">
    <property type="entry name" value="YVTN repeat-like/Quinoprotein amine dehydrogenase"/>
    <property type="match status" value="1"/>
</dbReference>
<evidence type="ECO:0000256" key="7">
    <source>
        <dbReference type="ARBA" id="ARBA00022927"/>
    </source>
</evidence>
<dbReference type="GO" id="GO:0005789">
    <property type="term" value="C:endoplasmic reticulum membrane"/>
    <property type="evidence" value="ECO:0007669"/>
    <property type="project" value="UniProtKB-SubCell"/>
</dbReference>
<evidence type="ECO:0000256" key="1">
    <source>
        <dbReference type="ARBA" id="ARBA00004389"/>
    </source>
</evidence>
<dbReference type="SMART" id="SM00320">
    <property type="entry name" value="WD40"/>
    <property type="match status" value="3"/>
</dbReference>
<accession>A0A8T0I760</accession>
<dbReference type="PROSITE" id="PS50082">
    <property type="entry name" value="WD_REPEATS_2"/>
    <property type="match status" value="1"/>
</dbReference>
<evidence type="ECO:0000256" key="8">
    <source>
        <dbReference type="ARBA" id="ARBA00022989"/>
    </source>
</evidence>
<dbReference type="Pfam" id="PF00400">
    <property type="entry name" value="WD40"/>
    <property type="match status" value="3"/>
</dbReference>
<keyword evidence="5" id="KW-0677">Repeat</keyword>
<evidence type="ECO:0000256" key="9">
    <source>
        <dbReference type="ARBA" id="ARBA00023136"/>
    </source>
</evidence>
<gene>
    <name evidence="13" type="ORF">KC19_4G057000</name>
</gene>
<evidence type="ECO:0000256" key="6">
    <source>
        <dbReference type="ARBA" id="ARBA00022824"/>
    </source>
</evidence>
<keyword evidence="6" id="KW-0256">Endoplasmic reticulum</keyword>
<reference evidence="13" key="1">
    <citation type="submission" date="2020-06" db="EMBL/GenBank/DDBJ databases">
        <title>WGS assembly of Ceratodon purpureus strain R40.</title>
        <authorList>
            <person name="Carey S.B."/>
            <person name="Jenkins J."/>
            <person name="Shu S."/>
            <person name="Lovell J.T."/>
            <person name="Sreedasyam A."/>
            <person name="Maumus F."/>
            <person name="Tiley G.P."/>
            <person name="Fernandez-Pozo N."/>
            <person name="Barry K."/>
            <person name="Chen C."/>
            <person name="Wang M."/>
            <person name="Lipzen A."/>
            <person name="Daum C."/>
            <person name="Saski C.A."/>
            <person name="Payton A.C."/>
            <person name="Mcbreen J.C."/>
            <person name="Conrad R.E."/>
            <person name="Kollar L.M."/>
            <person name="Olsson S."/>
            <person name="Huttunen S."/>
            <person name="Landis J.B."/>
            <person name="Wickett N.J."/>
            <person name="Johnson M.G."/>
            <person name="Rensing S.A."/>
            <person name="Grimwood J."/>
            <person name="Schmutz J."/>
            <person name="Mcdaniel S.F."/>
        </authorList>
    </citation>
    <scope>NUCLEOTIDE SEQUENCE</scope>
    <source>
        <strain evidence="13">R40</strain>
    </source>
</reference>
<dbReference type="Proteomes" id="UP000822688">
    <property type="component" value="Chromosome 4"/>
</dbReference>
<sequence>MSGQRQVKYTRPATRNEDAGVVSGAWAPRAGSVTDSPAAFVLLGRDEEESGRAISVREYNFDSDTLLDTIHAIEMEDGRPLQLAVHPSGDGVLCSFANSCKFFEINPKGLWKLRASERELPLLQGIGIQNCIRFSLDGSMLATGGKDGYLRVFAWPTCQLILDEPHAHRSIQDIDISMDSAYLASTAEDSACRVWEISKGESIAQLQREKDEKFGYCRFSRDGAQAFLFVSITKGERGYIGVWNMVDWSKLGSKMLADAPIASLDVSRDGKSLGLGTTEGDLVVVLVRKMEATQLIGSAHSAPVTGLEFSKHGRSLLSFGADATARISRLKKSEWKEWHLYLVLLGMIALSALLFLAFFESSLSDDFWKFPMGRAQPARPPPEAIWSHPTYQEPETYGL</sequence>
<keyword evidence="14" id="KW-1185">Reference proteome</keyword>
<keyword evidence="3 10" id="KW-0853">WD repeat</keyword>
<evidence type="ECO:0000256" key="4">
    <source>
        <dbReference type="ARBA" id="ARBA00022692"/>
    </source>
</evidence>
<feature type="region of interest" description="Disordered" evidence="11">
    <location>
        <begin position="379"/>
        <end position="399"/>
    </location>
</feature>
<dbReference type="GO" id="GO:0015031">
    <property type="term" value="P:protein transport"/>
    <property type="evidence" value="ECO:0007669"/>
    <property type="project" value="UniProtKB-KW"/>
</dbReference>
<keyword evidence="7" id="KW-0653">Protein transport</keyword>
<name>A0A8T0I760_CERPU</name>
<evidence type="ECO:0000256" key="5">
    <source>
        <dbReference type="ARBA" id="ARBA00022737"/>
    </source>
</evidence>
<dbReference type="GO" id="GO:0003400">
    <property type="term" value="P:regulation of COPII vesicle coating"/>
    <property type="evidence" value="ECO:0007669"/>
    <property type="project" value="TreeGrafter"/>
</dbReference>
<keyword evidence="9 12" id="KW-0472">Membrane</keyword>
<keyword evidence="8 12" id="KW-1133">Transmembrane helix</keyword>
<evidence type="ECO:0000313" key="13">
    <source>
        <dbReference type="EMBL" id="KAG0578886.1"/>
    </source>
</evidence>
<evidence type="ECO:0000256" key="11">
    <source>
        <dbReference type="SAM" id="MobiDB-lite"/>
    </source>
</evidence>
<evidence type="ECO:0000256" key="12">
    <source>
        <dbReference type="SAM" id="Phobius"/>
    </source>
</evidence>
<protein>
    <submittedName>
        <fullName evidence="13">Uncharacterized protein</fullName>
    </submittedName>
</protein>
<dbReference type="SUPFAM" id="SSF50978">
    <property type="entry name" value="WD40 repeat-like"/>
    <property type="match status" value="1"/>
</dbReference>
<evidence type="ECO:0000256" key="3">
    <source>
        <dbReference type="ARBA" id="ARBA00022574"/>
    </source>
</evidence>
<dbReference type="InterPro" id="IPR015943">
    <property type="entry name" value="WD40/YVTN_repeat-like_dom_sf"/>
</dbReference>
<dbReference type="InterPro" id="IPR036322">
    <property type="entry name" value="WD40_repeat_dom_sf"/>
</dbReference>
<dbReference type="PANTHER" id="PTHR23284">
    <property type="entry name" value="PROLACTIN REGULATORY ELEMENT BINDING PROTEIN"/>
    <property type="match status" value="1"/>
</dbReference>
<evidence type="ECO:0000256" key="10">
    <source>
        <dbReference type="PROSITE-ProRule" id="PRU00221"/>
    </source>
</evidence>
<keyword evidence="2" id="KW-0813">Transport</keyword>
<comment type="subcellular location">
    <subcellularLocation>
        <location evidence="1">Endoplasmic reticulum membrane</location>
        <topology evidence="1">Single-pass membrane protein</topology>
    </subcellularLocation>
</comment>
<keyword evidence="4 12" id="KW-0812">Transmembrane</keyword>
<proteinExistence type="predicted"/>
<dbReference type="AlphaFoldDB" id="A0A8T0I760"/>
<evidence type="ECO:0000313" key="14">
    <source>
        <dbReference type="Proteomes" id="UP000822688"/>
    </source>
</evidence>
<dbReference type="OrthoDB" id="538223at2759"/>
<feature type="repeat" description="WD" evidence="10">
    <location>
        <begin position="171"/>
        <end position="205"/>
    </location>
</feature>
<dbReference type="EMBL" id="CM026424">
    <property type="protein sequence ID" value="KAG0578886.1"/>
    <property type="molecule type" value="Genomic_DNA"/>
</dbReference>
<comment type="caution">
    <text evidence="13">The sequence shown here is derived from an EMBL/GenBank/DDBJ whole genome shotgun (WGS) entry which is preliminary data.</text>
</comment>
<dbReference type="InterPro" id="IPR045260">
    <property type="entry name" value="Sec12-like"/>
</dbReference>
<dbReference type="PANTHER" id="PTHR23284:SF2">
    <property type="entry name" value="SEC12-LIKE PROTEIN 1"/>
    <property type="match status" value="1"/>
</dbReference>
<feature type="transmembrane region" description="Helical" evidence="12">
    <location>
        <begin position="338"/>
        <end position="359"/>
    </location>
</feature>
<dbReference type="GO" id="GO:0006888">
    <property type="term" value="P:endoplasmic reticulum to Golgi vesicle-mediated transport"/>
    <property type="evidence" value="ECO:0007669"/>
    <property type="project" value="TreeGrafter"/>
</dbReference>